<dbReference type="CDD" id="cd04301">
    <property type="entry name" value="NAT_SF"/>
    <property type="match status" value="1"/>
</dbReference>
<evidence type="ECO:0000259" key="3">
    <source>
        <dbReference type="PROSITE" id="PS51186"/>
    </source>
</evidence>
<dbReference type="Proteomes" id="UP000019030">
    <property type="component" value="Chromosome"/>
</dbReference>
<dbReference type="InterPro" id="IPR016181">
    <property type="entry name" value="Acyl_CoA_acyltransferase"/>
</dbReference>
<keyword evidence="5" id="KW-1185">Reference proteome</keyword>
<dbReference type="InterPro" id="IPR000182">
    <property type="entry name" value="GNAT_dom"/>
</dbReference>
<feature type="domain" description="N-acetyltransferase" evidence="3">
    <location>
        <begin position="8"/>
        <end position="149"/>
    </location>
</feature>
<keyword evidence="1 4" id="KW-0808">Transferase</keyword>
<dbReference type="SUPFAM" id="SSF55729">
    <property type="entry name" value="Acyl-CoA N-acyltransferases (Nat)"/>
    <property type="match status" value="1"/>
</dbReference>
<keyword evidence="2" id="KW-0012">Acyltransferase</keyword>
<gene>
    <name evidence="4" type="ORF">Z042_12165</name>
</gene>
<proteinExistence type="predicted"/>
<dbReference type="GO" id="GO:0016747">
    <property type="term" value="F:acyltransferase activity, transferring groups other than amino-acyl groups"/>
    <property type="evidence" value="ECO:0007669"/>
    <property type="project" value="InterPro"/>
</dbReference>
<dbReference type="STRING" id="1441930.Z042_12165"/>
<dbReference type="Pfam" id="PF13673">
    <property type="entry name" value="Acetyltransf_10"/>
    <property type="match status" value="1"/>
</dbReference>
<dbReference type="eggNOG" id="COG0456">
    <property type="taxonomic scope" value="Bacteria"/>
</dbReference>
<evidence type="ECO:0000256" key="1">
    <source>
        <dbReference type="ARBA" id="ARBA00022679"/>
    </source>
</evidence>
<protein>
    <submittedName>
        <fullName evidence="4">Acetyltransferase</fullName>
    </submittedName>
</protein>
<dbReference type="PANTHER" id="PTHR43800:SF1">
    <property type="entry name" value="PEPTIDYL-LYSINE N-ACETYLTRANSFERASE YJAB"/>
    <property type="match status" value="1"/>
</dbReference>
<evidence type="ECO:0000313" key="5">
    <source>
        <dbReference type="Proteomes" id="UP000019030"/>
    </source>
</evidence>
<dbReference type="PROSITE" id="PS51186">
    <property type="entry name" value="GNAT"/>
    <property type="match status" value="1"/>
</dbReference>
<dbReference type="Gene3D" id="3.40.630.30">
    <property type="match status" value="1"/>
</dbReference>
<organism evidence="4 5">
    <name type="scientific">Chania multitudinisentens RB-25</name>
    <dbReference type="NCBI Taxonomy" id="1441930"/>
    <lineage>
        <taxon>Bacteria</taxon>
        <taxon>Pseudomonadati</taxon>
        <taxon>Pseudomonadota</taxon>
        <taxon>Gammaproteobacteria</taxon>
        <taxon>Enterobacterales</taxon>
        <taxon>Yersiniaceae</taxon>
        <taxon>Chania</taxon>
    </lineage>
</organism>
<dbReference type="AlphaFoldDB" id="W0LD36"/>
<sequence>MPPKTASGVIRPASPADIEALMALWLKSTTDAHPFVPADYWQQSAQQVRQSYLPSAENWVYLYGGQIVGFISVLDGRFIGALFVEQHLHGKGVGPALMAYVQQRYSWLSLEVYEQNQRACAFYRRQGFHEMQRLFNQETQAYTLIMNWAATEQHYL</sequence>
<dbReference type="PANTHER" id="PTHR43800">
    <property type="entry name" value="PEPTIDYL-LYSINE N-ACETYLTRANSFERASE YJAB"/>
    <property type="match status" value="1"/>
</dbReference>
<name>W0LD36_9GAMM</name>
<dbReference type="EMBL" id="CP007044">
    <property type="protein sequence ID" value="AHG20304.2"/>
    <property type="molecule type" value="Genomic_DNA"/>
</dbReference>
<reference evidence="4 5" key="1">
    <citation type="submission" date="2014-01" db="EMBL/GenBank/DDBJ databases">
        <title>Isolation of Serratia multitudinisentens RB-25 from Ex-Landfill site.</title>
        <authorList>
            <person name="Robson E.H.J."/>
        </authorList>
    </citation>
    <scope>NUCLEOTIDE SEQUENCE [LARGE SCALE GENOMIC DNA]</scope>
    <source>
        <strain evidence="4 5">RB-25</strain>
    </source>
</reference>
<dbReference type="KEGG" id="sfo:Z042_12165"/>
<evidence type="ECO:0000313" key="4">
    <source>
        <dbReference type="EMBL" id="AHG20304.2"/>
    </source>
</evidence>
<evidence type="ECO:0000256" key="2">
    <source>
        <dbReference type="ARBA" id="ARBA00023315"/>
    </source>
</evidence>
<dbReference type="HOGENOM" id="CLU_013985_21_2_6"/>
<accession>W0LD36</accession>
<reference evidence="4 5" key="2">
    <citation type="submission" date="2015-03" db="EMBL/GenBank/DDBJ databases">
        <authorList>
            <person name="Chan K.-G."/>
        </authorList>
    </citation>
    <scope>NUCLEOTIDE SEQUENCE [LARGE SCALE GENOMIC DNA]</scope>
    <source>
        <strain evidence="4 5">RB-25</strain>
    </source>
</reference>
<dbReference type="NCBIfam" id="NF007853">
    <property type="entry name" value="PRK10562.1"/>
    <property type="match status" value="1"/>
</dbReference>